<dbReference type="AlphaFoldDB" id="A0A1D6F5L5"/>
<evidence type="ECO:0000313" key="2">
    <source>
        <dbReference type="EMBL" id="ONM26579.1"/>
    </source>
</evidence>
<reference evidence="2" key="1">
    <citation type="submission" date="2015-12" db="EMBL/GenBank/DDBJ databases">
        <title>Update maize B73 reference genome by single molecule sequencing technologies.</title>
        <authorList>
            <consortium name="Maize Genome Sequencing Project"/>
            <person name="Ware D."/>
        </authorList>
    </citation>
    <scope>NUCLEOTIDE SEQUENCE [LARGE SCALE GENOMIC DNA]</scope>
    <source>
        <tissue evidence="2">Seedling</tissue>
    </source>
</reference>
<name>A0A1D6F5L5_MAIZE</name>
<dbReference type="eggNOG" id="ENOG502RZP0">
    <property type="taxonomic scope" value="Eukaryota"/>
</dbReference>
<evidence type="ECO:0000256" key="1">
    <source>
        <dbReference type="SAM" id="MobiDB-lite"/>
    </source>
</evidence>
<feature type="region of interest" description="Disordered" evidence="1">
    <location>
        <begin position="1"/>
        <end position="25"/>
    </location>
</feature>
<dbReference type="InParanoid" id="A0A1D6F5L5"/>
<proteinExistence type="predicted"/>
<gene>
    <name evidence="2" type="ORF">ZEAMMB73_Zm00001d007344</name>
</gene>
<accession>A0A1D6F5L5</accession>
<protein>
    <submittedName>
        <fullName evidence="2">Late embryogenesis abundant protein</fullName>
    </submittedName>
</protein>
<sequence>MLDRSTGRKGSPDRDHSAMCDERRGRPCGGAAAAAPRAVRGGAGGLAVLRAYLFRVPARGILPLAYVARAQGAPLGDAGSAAMEAALRDGVVPFRVDGEARTRRKVAGIIGVYQWTRLACQLRFFWPNGTVLPFRCLSKSKFLFF</sequence>
<dbReference type="EMBL" id="CM007648">
    <property type="protein sequence ID" value="ONM26579.1"/>
    <property type="molecule type" value="Genomic_DNA"/>
</dbReference>
<organism evidence="2">
    <name type="scientific">Zea mays</name>
    <name type="common">Maize</name>
    <dbReference type="NCBI Taxonomy" id="4577"/>
    <lineage>
        <taxon>Eukaryota</taxon>
        <taxon>Viridiplantae</taxon>
        <taxon>Streptophyta</taxon>
        <taxon>Embryophyta</taxon>
        <taxon>Tracheophyta</taxon>
        <taxon>Spermatophyta</taxon>
        <taxon>Magnoliopsida</taxon>
        <taxon>Liliopsida</taxon>
        <taxon>Poales</taxon>
        <taxon>Poaceae</taxon>
        <taxon>PACMAD clade</taxon>
        <taxon>Panicoideae</taxon>
        <taxon>Andropogonodae</taxon>
        <taxon>Andropogoneae</taxon>
        <taxon>Tripsacinae</taxon>
        <taxon>Zea</taxon>
    </lineage>
</organism>